<keyword evidence="4" id="KW-1185">Reference proteome</keyword>
<dbReference type="Proteomes" id="UP001501588">
    <property type="component" value="Unassembled WGS sequence"/>
</dbReference>
<dbReference type="InterPro" id="IPR005064">
    <property type="entry name" value="BUG"/>
</dbReference>
<dbReference type="RefSeq" id="WP_343895341.1">
    <property type="nucleotide sequence ID" value="NZ_BAAAFZ010000027.1"/>
</dbReference>
<dbReference type="Pfam" id="PF03401">
    <property type="entry name" value="TctC"/>
    <property type="match status" value="1"/>
</dbReference>
<keyword evidence="2" id="KW-0732">Signal</keyword>
<dbReference type="CDD" id="cd07012">
    <property type="entry name" value="PBP2_Bug_TTT"/>
    <property type="match status" value="1"/>
</dbReference>
<dbReference type="Gene3D" id="3.40.190.10">
    <property type="entry name" value="Periplasmic binding protein-like II"/>
    <property type="match status" value="1"/>
</dbReference>
<dbReference type="PIRSF" id="PIRSF017082">
    <property type="entry name" value="YflP"/>
    <property type="match status" value="1"/>
</dbReference>
<feature type="signal peptide" evidence="2">
    <location>
        <begin position="1"/>
        <end position="25"/>
    </location>
</feature>
<protein>
    <submittedName>
        <fullName evidence="3">Tripartite tricarboxylate transporter substrate binding protein</fullName>
    </submittedName>
</protein>
<sequence length="325" mass="33499">MTTVPKRRTALGAIAAAFSISGARAQGAWPSRPVRMVVPFPPGGLADSVARPLAARLTTVFGQPFVVDNRPGAGGNLGAEQVAKSEPDGHTLLVGSLGPLAVNAWLFPSLPFDPRAFAPVSLLIETPKVVVVNPSRPWRSLEELTAAARAAPGRLSAGSAGNGSSLHIALELYKRAAGVDVTHVPYRGAAVAITDLVGGRLDFIIDNVPNILAQIRAGAVRPLATATEARLPQLPEVPTTAEAGLPGLRFGTWFGLVAPPGTPAAVTERLAAAVDAALRDPEIGGRLAEQGAVPGGGTPEAFGRFMEAERAKLEPVVRGSGMRAD</sequence>
<proteinExistence type="inferred from homology"/>
<dbReference type="PANTHER" id="PTHR42928:SF5">
    <property type="entry name" value="BLR1237 PROTEIN"/>
    <property type="match status" value="1"/>
</dbReference>
<dbReference type="Gene3D" id="3.40.190.150">
    <property type="entry name" value="Bordetella uptake gene, domain 1"/>
    <property type="match status" value="1"/>
</dbReference>
<feature type="chain" id="PRO_5045041766" evidence="2">
    <location>
        <begin position="26"/>
        <end position="325"/>
    </location>
</feature>
<comment type="similarity">
    <text evidence="1">Belongs to the UPF0065 (bug) family.</text>
</comment>
<accession>A0ABP3Q509</accession>
<evidence type="ECO:0000313" key="3">
    <source>
        <dbReference type="EMBL" id="GAA0583216.1"/>
    </source>
</evidence>
<name>A0ABP3Q509_9PROT</name>
<comment type="caution">
    <text evidence="3">The sequence shown here is derived from an EMBL/GenBank/DDBJ whole genome shotgun (WGS) entry which is preliminary data.</text>
</comment>
<organism evidence="3 4">
    <name type="scientific">Craurococcus roseus</name>
    <dbReference type="NCBI Taxonomy" id="77585"/>
    <lineage>
        <taxon>Bacteria</taxon>
        <taxon>Pseudomonadati</taxon>
        <taxon>Pseudomonadota</taxon>
        <taxon>Alphaproteobacteria</taxon>
        <taxon>Acetobacterales</taxon>
        <taxon>Acetobacteraceae</taxon>
        <taxon>Craurococcus</taxon>
    </lineage>
</organism>
<evidence type="ECO:0000256" key="2">
    <source>
        <dbReference type="SAM" id="SignalP"/>
    </source>
</evidence>
<reference evidence="4" key="1">
    <citation type="journal article" date="2019" name="Int. J. Syst. Evol. Microbiol.">
        <title>The Global Catalogue of Microorganisms (GCM) 10K type strain sequencing project: providing services to taxonomists for standard genome sequencing and annotation.</title>
        <authorList>
            <consortium name="The Broad Institute Genomics Platform"/>
            <consortium name="The Broad Institute Genome Sequencing Center for Infectious Disease"/>
            <person name="Wu L."/>
            <person name="Ma J."/>
        </authorList>
    </citation>
    <scope>NUCLEOTIDE SEQUENCE [LARGE SCALE GENOMIC DNA]</scope>
    <source>
        <strain evidence="4">JCM 9933</strain>
    </source>
</reference>
<dbReference type="SUPFAM" id="SSF53850">
    <property type="entry name" value="Periplasmic binding protein-like II"/>
    <property type="match status" value="1"/>
</dbReference>
<gene>
    <name evidence="3" type="ORF">GCM10009416_22030</name>
</gene>
<evidence type="ECO:0000313" key="4">
    <source>
        <dbReference type="Proteomes" id="UP001501588"/>
    </source>
</evidence>
<dbReference type="EMBL" id="BAAAFZ010000027">
    <property type="protein sequence ID" value="GAA0583216.1"/>
    <property type="molecule type" value="Genomic_DNA"/>
</dbReference>
<dbReference type="InterPro" id="IPR042100">
    <property type="entry name" value="Bug_dom1"/>
</dbReference>
<evidence type="ECO:0000256" key="1">
    <source>
        <dbReference type="ARBA" id="ARBA00006987"/>
    </source>
</evidence>
<dbReference type="PANTHER" id="PTHR42928">
    <property type="entry name" value="TRICARBOXYLATE-BINDING PROTEIN"/>
    <property type="match status" value="1"/>
</dbReference>